<accession>A0AAW4X580</accession>
<feature type="transmembrane region" description="Helical" evidence="1">
    <location>
        <begin position="113"/>
        <end position="133"/>
    </location>
</feature>
<keyword evidence="1" id="KW-0812">Transmembrane</keyword>
<dbReference type="PANTHER" id="PTHR36840:SF1">
    <property type="entry name" value="BLL5714 PROTEIN"/>
    <property type="match status" value="1"/>
</dbReference>
<feature type="transmembrane region" description="Helical" evidence="1">
    <location>
        <begin position="48"/>
        <end position="66"/>
    </location>
</feature>
<dbReference type="PANTHER" id="PTHR36840">
    <property type="entry name" value="BLL5714 PROTEIN"/>
    <property type="match status" value="1"/>
</dbReference>
<feature type="transmembrane region" description="Helical" evidence="1">
    <location>
        <begin position="87"/>
        <end position="107"/>
    </location>
</feature>
<evidence type="ECO:0000313" key="3">
    <source>
        <dbReference type="Proteomes" id="UP001198026"/>
    </source>
</evidence>
<name>A0AAW4X580_LIMRT</name>
<comment type="caution">
    <text evidence="2">The sequence shown here is derived from an EMBL/GenBank/DDBJ whole genome shotgun (WGS) entry which is preliminary data.</text>
</comment>
<dbReference type="AlphaFoldDB" id="A0AAW4X580"/>
<evidence type="ECO:0000313" key="2">
    <source>
        <dbReference type="EMBL" id="MCC4477581.1"/>
    </source>
</evidence>
<proteinExistence type="predicted"/>
<dbReference type="Pfam" id="PF06772">
    <property type="entry name" value="LtrA"/>
    <property type="match status" value="1"/>
</dbReference>
<reference evidence="2" key="1">
    <citation type="submission" date="2021-10" db="EMBL/GenBank/DDBJ databases">
        <title>Evolutionary history and lifestyle of the vertebrate symbiont Limosilactobacillus reuteri.</title>
        <authorList>
            <person name="Zheng J."/>
            <person name="Li F."/>
            <person name="Gaenzle M."/>
            <person name="Walter J."/>
        </authorList>
    </citation>
    <scope>NUCLEOTIDE SEQUENCE</scope>
    <source>
        <strain evidence="2">GQ_1_3_1</strain>
    </source>
</reference>
<feature type="transmembrane region" description="Helical" evidence="1">
    <location>
        <begin position="271"/>
        <end position="291"/>
    </location>
</feature>
<dbReference type="EMBL" id="JAJGWB010000117">
    <property type="protein sequence ID" value="MCC4477581.1"/>
    <property type="molecule type" value="Genomic_DNA"/>
</dbReference>
<feature type="transmembrane region" description="Helical" evidence="1">
    <location>
        <begin position="169"/>
        <end position="190"/>
    </location>
</feature>
<dbReference type="Proteomes" id="UP001198026">
    <property type="component" value="Unassembled WGS sequence"/>
</dbReference>
<sequence>MKRIFKILGKPRTINHQIANRKVSWLELFYDLIFAVVIARLTDSLLEHLAAASLGYSVLLFGWFIWGWNEMSGYFDNHGNDSIINVLIINAEMILTGIGALFIPEAIKGEFARISVVLMLIELLMAAVWFGLAYFDRIHGPASRVWGTVHLVSLAIMLITYFIGNEVLVIGLCFGLLLNIFDVVAANPRLAREYDQAEMEHQIKDSMIERYGLMTMIALGEIIAGLYETVNSQITSDTIIRFIICIILIALIAAIYYQVLGTLHIILSSSIATILTGWLFILAIMFSFYMGVTIQMVLRYEETSRQLNGNLAFVLSLILFLAIIRAIVFVGTETEKEENKRLITGYLIIEGIVLVGIAFLTTVWFLVGTIIILLLMIIQGRLLN</sequence>
<feature type="transmembrane region" description="Helical" evidence="1">
    <location>
        <begin position="211"/>
        <end position="227"/>
    </location>
</feature>
<evidence type="ECO:0000256" key="1">
    <source>
        <dbReference type="SAM" id="Phobius"/>
    </source>
</evidence>
<feature type="transmembrane region" description="Helical" evidence="1">
    <location>
        <begin position="239"/>
        <end position="259"/>
    </location>
</feature>
<organism evidence="2 3">
    <name type="scientific">Limosilactobacillus reuteri</name>
    <name type="common">Lactobacillus reuteri</name>
    <dbReference type="NCBI Taxonomy" id="1598"/>
    <lineage>
        <taxon>Bacteria</taxon>
        <taxon>Bacillati</taxon>
        <taxon>Bacillota</taxon>
        <taxon>Bacilli</taxon>
        <taxon>Lactobacillales</taxon>
        <taxon>Lactobacillaceae</taxon>
        <taxon>Limosilactobacillus</taxon>
    </lineage>
</organism>
<feature type="transmembrane region" description="Helical" evidence="1">
    <location>
        <begin position="352"/>
        <end position="378"/>
    </location>
</feature>
<keyword evidence="1" id="KW-0472">Membrane</keyword>
<dbReference type="InterPro" id="IPR010640">
    <property type="entry name" value="Low_temperature_requirement_A"/>
</dbReference>
<keyword evidence="1" id="KW-1133">Transmembrane helix</keyword>
<gene>
    <name evidence="2" type="ORF">LMB76_05020</name>
</gene>
<dbReference type="RefSeq" id="WP_228340768.1">
    <property type="nucleotide sequence ID" value="NZ_JAJGWA010000111.1"/>
</dbReference>
<feature type="transmembrane region" description="Helical" evidence="1">
    <location>
        <begin position="311"/>
        <end position="331"/>
    </location>
</feature>
<protein>
    <submittedName>
        <fullName evidence="2">Low temperature requirement protein A</fullName>
    </submittedName>
</protein>
<feature type="transmembrane region" description="Helical" evidence="1">
    <location>
        <begin position="145"/>
        <end position="163"/>
    </location>
</feature>